<keyword evidence="2" id="KW-1185">Reference proteome</keyword>
<sequence length="74" mass="7556">MPDHSPTAYDVTLCVEELRAALALHGITLPSLRVDLPSFAGTYAPPAGLVALGNCNTATAHALATALRKTAAGQ</sequence>
<evidence type="ECO:0000313" key="2">
    <source>
        <dbReference type="Proteomes" id="UP000215483"/>
    </source>
</evidence>
<dbReference type="Proteomes" id="UP000215483">
    <property type="component" value="Unassembled WGS sequence"/>
</dbReference>
<name>A0A233SF58_STRDA</name>
<reference evidence="1 2" key="1">
    <citation type="submission" date="2016-07" db="EMBL/GenBank/DDBJ databases">
        <title>Draft genome of Streptomyces diastatochromogenes.</title>
        <authorList>
            <person name="Podduturi R."/>
            <person name="Lukassen M.B."/>
            <person name="Clausen N."/>
            <person name="Nielsen J.L."/>
            <person name="Jorgensen N.O."/>
        </authorList>
    </citation>
    <scope>NUCLEOTIDE SEQUENCE [LARGE SCALE GENOMIC DNA]</scope>
    <source>
        <strain evidence="1 2">DSM 40608</strain>
    </source>
</reference>
<dbReference type="OrthoDB" id="4331723at2"/>
<evidence type="ECO:0000313" key="1">
    <source>
        <dbReference type="EMBL" id="OXY94281.1"/>
    </source>
</evidence>
<proteinExistence type="predicted"/>
<dbReference type="AlphaFoldDB" id="A0A233SF58"/>
<protein>
    <submittedName>
        <fullName evidence="1">Uncharacterized protein</fullName>
    </submittedName>
</protein>
<dbReference type="EMBL" id="MCGQ01000016">
    <property type="protein sequence ID" value="OXY94281.1"/>
    <property type="molecule type" value="Genomic_DNA"/>
</dbReference>
<gene>
    <name evidence="1" type="ORF">BEK98_20700</name>
</gene>
<dbReference type="RefSeq" id="WP_094218156.1">
    <property type="nucleotide sequence ID" value="NZ_MCGQ01000016.1"/>
</dbReference>
<organism evidence="1 2">
    <name type="scientific">Streptomyces diastatochromogenes</name>
    <dbReference type="NCBI Taxonomy" id="42236"/>
    <lineage>
        <taxon>Bacteria</taxon>
        <taxon>Bacillati</taxon>
        <taxon>Actinomycetota</taxon>
        <taxon>Actinomycetes</taxon>
        <taxon>Kitasatosporales</taxon>
        <taxon>Streptomycetaceae</taxon>
        <taxon>Streptomyces</taxon>
    </lineage>
</organism>
<comment type="caution">
    <text evidence="1">The sequence shown here is derived from an EMBL/GenBank/DDBJ whole genome shotgun (WGS) entry which is preliminary data.</text>
</comment>
<accession>A0A233SF58</accession>